<accession>A0ABU1HUL8</accession>
<keyword evidence="2" id="KW-1185">Reference proteome</keyword>
<reference evidence="1 2" key="1">
    <citation type="submission" date="2023-08" db="EMBL/GenBank/DDBJ databases">
        <title>Functional and genomic diversity of the sorghum phyllosphere microbiome.</title>
        <authorList>
            <person name="Shade A."/>
        </authorList>
    </citation>
    <scope>NUCLEOTIDE SEQUENCE [LARGE SCALE GENOMIC DNA]</scope>
    <source>
        <strain evidence="1 2">SORGH_AS_0445</strain>
    </source>
</reference>
<sequence>MTTWCTAASVPWRSARFARISAVQQMIGASGLTEESPVIMPTFAAPNTSTREKNFSLTSALIGAV</sequence>
<dbReference type="Proteomes" id="UP001249291">
    <property type="component" value="Unassembled WGS sequence"/>
</dbReference>
<evidence type="ECO:0000313" key="2">
    <source>
        <dbReference type="Proteomes" id="UP001249291"/>
    </source>
</evidence>
<proteinExistence type="predicted"/>
<name>A0ABU1HUL8_9MICO</name>
<organism evidence="1 2">
    <name type="scientific">Microbacterium foliorum</name>
    <dbReference type="NCBI Taxonomy" id="104336"/>
    <lineage>
        <taxon>Bacteria</taxon>
        <taxon>Bacillati</taxon>
        <taxon>Actinomycetota</taxon>
        <taxon>Actinomycetes</taxon>
        <taxon>Micrococcales</taxon>
        <taxon>Microbacteriaceae</taxon>
        <taxon>Microbacterium</taxon>
    </lineage>
</organism>
<gene>
    <name evidence="1" type="ORF">QE375_003305</name>
</gene>
<protein>
    <submittedName>
        <fullName evidence="1">Uncharacterized protein</fullName>
    </submittedName>
</protein>
<dbReference type="EMBL" id="JAVIZQ010000001">
    <property type="protein sequence ID" value="MDR6143751.1"/>
    <property type="molecule type" value="Genomic_DNA"/>
</dbReference>
<comment type="caution">
    <text evidence="1">The sequence shown here is derived from an EMBL/GenBank/DDBJ whole genome shotgun (WGS) entry which is preliminary data.</text>
</comment>
<evidence type="ECO:0000313" key="1">
    <source>
        <dbReference type="EMBL" id="MDR6143751.1"/>
    </source>
</evidence>